<feature type="domain" description="Formamidopyrimidine-DNA glycosylase catalytic" evidence="17">
    <location>
        <begin position="2"/>
        <end position="116"/>
    </location>
</feature>
<comment type="catalytic activity">
    <reaction evidence="14 15">
        <text>2'-deoxyribonucleotide-(2'-deoxyribose 5'-phosphate)-2'-deoxyribonucleotide-DNA = a 3'-end 2'-deoxyribonucleotide-(2,3-dehydro-2,3-deoxyribose 5'-phosphate)-DNA + a 5'-end 5'-phospho-2'-deoxyribonucleoside-DNA + H(+)</text>
        <dbReference type="Rhea" id="RHEA:66592"/>
        <dbReference type="Rhea" id="RHEA-COMP:13180"/>
        <dbReference type="Rhea" id="RHEA-COMP:16897"/>
        <dbReference type="Rhea" id="RHEA-COMP:17067"/>
        <dbReference type="ChEBI" id="CHEBI:15378"/>
        <dbReference type="ChEBI" id="CHEBI:136412"/>
        <dbReference type="ChEBI" id="CHEBI:157695"/>
        <dbReference type="ChEBI" id="CHEBI:167181"/>
        <dbReference type="EC" id="4.2.99.18"/>
    </reaction>
</comment>
<dbReference type="Pfam" id="PF06827">
    <property type="entry name" value="zf-FPG_IleRS"/>
    <property type="match status" value="1"/>
</dbReference>
<dbReference type="PROSITE" id="PS01242">
    <property type="entry name" value="ZF_FPG_1"/>
    <property type="match status" value="1"/>
</dbReference>
<dbReference type="PROSITE" id="PS51068">
    <property type="entry name" value="FPG_CAT"/>
    <property type="match status" value="1"/>
</dbReference>
<dbReference type="PANTHER" id="PTHR22993:SF9">
    <property type="entry name" value="FORMAMIDOPYRIMIDINE-DNA GLYCOSYLASE"/>
    <property type="match status" value="1"/>
</dbReference>
<feature type="active site" description="Proton donor; for delta-elimination activity" evidence="15">
    <location>
        <position position="265"/>
    </location>
</feature>
<feature type="binding site" evidence="15">
    <location>
        <position position="94"/>
    </location>
    <ligand>
        <name>DNA</name>
        <dbReference type="ChEBI" id="CHEBI:16991"/>
    </ligand>
</feature>
<organism evidence="18 19">
    <name type="scientific">Williamsoniiplasma somnilux</name>
    <dbReference type="NCBI Taxonomy" id="215578"/>
    <lineage>
        <taxon>Bacteria</taxon>
        <taxon>Bacillati</taxon>
        <taxon>Mycoplasmatota</taxon>
        <taxon>Mollicutes</taxon>
        <taxon>Entomoplasmatales</taxon>
        <taxon>Williamsoniiplasma</taxon>
    </lineage>
</organism>
<evidence type="ECO:0000256" key="6">
    <source>
        <dbReference type="ARBA" id="ARBA00022771"/>
    </source>
</evidence>
<keyword evidence="6 15" id="KW-0863">Zinc-finger</keyword>
<dbReference type="SMART" id="SM00898">
    <property type="entry name" value="Fapy_DNA_glyco"/>
    <property type="match status" value="1"/>
</dbReference>
<dbReference type="InterPro" id="IPR012319">
    <property type="entry name" value="FPG_cat"/>
</dbReference>
<reference evidence="18 19" key="1">
    <citation type="submission" date="2017-11" db="EMBL/GenBank/DDBJ databases">
        <title>Genome sequence of Entomoplasma somnilux PYAN-1 (ATCC 49194).</title>
        <authorList>
            <person name="Lo W.-S."/>
            <person name="Gasparich G.E."/>
            <person name="Kuo C.-H."/>
        </authorList>
    </citation>
    <scope>NUCLEOTIDE SEQUENCE [LARGE SCALE GENOMIC DNA]</scope>
    <source>
        <strain evidence="18 19">PYAN-1</strain>
    </source>
</reference>
<keyword evidence="9 15" id="KW-0238">DNA-binding</keyword>
<dbReference type="AlphaFoldDB" id="A0A2K8NXN1"/>
<feature type="active site" description="Proton donor; for beta-elimination activity" evidence="15">
    <location>
        <position position="59"/>
    </location>
</feature>
<dbReference type="SMART" id="SM01232">
    <property type="entry name" value="H2TH"/>
    <property type="match status" value="1"/>
</dbReference>
<proteinExistence type="inferred from homology"/>
<dbReference type="EMBL" id="CP024965">
    <property type="protein sequence ID" value="ATZ18579.1"/>
    <property type="molecule type" value="Genomic_DNA"/>
</dbReference>
<keyword evidence="5 15" id="KW-0227">DNA damage</keyword>
<evidence type="ECO:0000256" key="5">
    <source>
        <dbReference type="ARBA" id="ARBA00022763"/>
    </source>
</evidence>
<feature type="domain" description="FPG-type" evidence="16">
    <location>
        <begin position="241"/>
        <end position="275"/>
    </location>
</feature>
<feature type="active site" description="Schiff-base intermediate with DNA" evidence="15">
    <location>
        <position position="2"/>
    </location>
</feature>
<keyword evidence="11 15" id="KW-0456">Lyase</keyword>
<evidence type="ECO:0000256" key="2">
    <source>
        <dbReference type="ARBA" id="ARBA00009409"/>
    </source>
</evidence>
<dbReference type="NCBIfam" id="NF002211">
    <property type="entry name" value="PRK01103.1"/>
    <property type="match status" value="1"/>
</dbReference>
<keyword evidence="12 15" id="KW-0511">Multifunctional enzyme</keyword>
<dbReference type="Pfam" id="PF06831">
    <property type="entry name" value="H2TH"/>
    <property type="match status" value="1"/>
</dbReference>
<dbReference type="InterPro" id="IPR015886">
    <property type="entry name" value="H2TH_FPG"/>
</dbReference>
<dbReference type="GO" id="GO:0006284">
    <property type="term" value="P:base-excision repair"/>
    <property type="evidence" value="ECO:0007669"/>
    <property type="project" value="InterPro"/>
</dbReference>
<evidence type="ECO:0000256" key="4">
    <source>
        <dbReference type="ARBA" id="ARBA00022723"/>
    </source>
</evidence>
<dbReference type="Gene3D" id="3.20.190.10">
    <property type="entry name" value="MutM-like, N-terminal"/>
    <property type="match status" value="1"/>
</dbReference>
<gene>
    <name evidence="15 18" type="primary">mutM</name>
    <name evidence="15" type="synonym">fpg</name>
    <name evidence="18" type="ORF">ESOMN_v1c01940</name>
</gene>
<evidence type="ECO:0000256" key="8">
    <source>
        <dbReference type="ARBA" id="ARBA00022833"/>
    </source>
</evidence>
<dbReference type="InterPro" id="IPR010663">
    <property type="entry name" value="Znf_FPG/IleRS"/>
</dbReference>
<dbReference type="GO" id="GO:0140078">
    <property type="term" value="F:class I DNA-(apurinic or apyrimidinic site) endonuclease activity"/>
    <property type="evidence" value="ECO:0007669"/>
    <property type="project" value="UniProtKB-EC"/>
</dbReference>
<feature type="binding site" evidence="15">
    <location>
        <position position="113"/>
    </location>
    <ligand>
        <name>DNA</name>
        <dbReference type="ChEBI" id="CHEBI:16991"/>
    </ligand>
</feature>
<dbReference type="GO" id="GO:0034039">
    <property type="term" value="F:8-oxo-7,8-dihydroguanine DNA N-glycosylase activity"/>
    <property type="evidence" value="ECO:0007669"/>
    <property type="project" value="TreeGrafter"/>
</dbReference>
<dbReference type="InterPro" id="IPR010979">
    <property type="entry name" value="Ribosomal_uS13-like_H2TH"/>
</dbReference>
<dbReference type="InterPro" id="IPR000214">
    <property type="entry name" value="Znf_DNA_glyclase/AP_lyase"/>
</dbReference>
<evidence type="ECO:0000256" key="10">
    <source>
        <dbReference type="ARBA" id="ARBA00023204"/>
    </source>
</evidence>
<evidence type="ECO:0000256" key="7">
    <source>
        <dbReference type="ARBA" id="ARBA00022801"/>
    </source>
</evidence>
<dbReference type="KEGG" id="esx:ESOMN_v1c01940"/>
<comment type="similarity">
    <text evidence="2 15">Belongs to the FPG family.</text>
</comment>
<dbReference type="EC" id="3.2.2.23" evidence="15"/>
<dbReference type="GO" id="GO:0003684">
    <property type="term" value="F:damaged DNA binding"/>
    <property type="evidence" value="ECO:0007669"/>
    <property type="project" value="InterPro"/>
</dbReference>
<evidence type="ECO:0000256" key="1">
    <source>
        <dbReference type="ARBA" id="ARBA00001668"/>
    </source>
</evidence>
<comment type="catalytic activity">
    <reaction evidence="1 15">
        <text>Hydrolysis of DNA containing ring-opened 7-methylguanine residues, releasing 2,6-diamino-4-hydroxy-5-(N-methyl)formamidopyrimidine.</text>
        <dbReference type="EC" id="3.2.2.23"/>
    </reaction>
</comment>
<dbReference type="PROSITE" id="PS51066">
    <property type="entry name" value="ZF_FPG_2"/>
    <property type="match status" value="1"/>
</dbReference>
<evidence type="ECO:0000256" key="12">
    <source>
        <dbReference type="ARBA" id="ARBA00023268"/>
    </source>
</evidence>
<protein>
    <recommendedName>
        <fullName evidence="15">Formamidopyrimidine-DNA glycosylase</fullName>
        <shortName evidence="15">Fapy-DNA glycosylase</shortName>
        <ecNumber evidence="15">3.2.2.23</ecNumber>
    </recommendedName>
    <alternativeName>
        <fullName evidence="15">DNA-(apurinic or apyrimidinic site) lyase MutM</fullName>
        <shortName evidence="15">AP lyase MutM</shortName>
        <ecNumber evidence="15">4.2.99.18</ecNumber>
    </alternativeName>
</protein>
<dbReference type="SUPFAM" id="SSF57716">
    <property type="entry name" value="Glucocorticoid receptor-like (DNA-binding domain)"/>
    <property type="match status" value="1"/>
</dbReference>
<dbReference type="RefSeq" id="WP_024863735.1">
    <property type="nucleotide sequence ID" value="NZ_CP024965.1"/>
</dbReference>
<comment type="cofactor">
    <cofactor evidence="15">
        <name>Zn(2+)</name>
        <dbReference type="ChEBI" id="CHEBI:29105"/>
    </cofactor>
    <text evidence="15">Binds 1 zinc ion per subunit.</text>
</comment>
<dbReference type="Pfam" id="PF01149">
    <property type="entry name" value="Fapy_DNA_glyco"/>
    <property type="match status" value="1"/>
</dbReference>
<dbReference type="GO" id="GO:0008270">
    <property type="term" value="F:zinc ion binding"/>
    <property type="evidence" value="ECO:0007669"/>
    <property type="project" value="UniProtKB-UniRule"/>
</dbReference>
<evidence type="ECO:0000256" key="15">
    <source>
        <dbReference type="HAMAP-Rule" id="MF_00103"/>
    </source>
</evidence>
<dbReference type="SUPFAM" id="SSF81624">
    <property type="entry name" value="N-terminal domain of MutM-like DNA repair proteins"/>
    <property type="match status" value="1"/>
</dbReference>
<comment type="caution">
    <text evidence="15">Lacks conserved residue(s) required for the propagation of feature annotation.</text>
</comment>
<dbReference type="HAMAP" id="MF_00103">
    <property type="entry name" value="Fapy_DNA_glycosyl"/>
    <property type="match status" value="1"/>
</dbReference>
<dbReference type="InterPro" id="IPR015887">
    <property type="entry name" value="DNA_glyclase_Znf_dom_DNA_BS"/>
</dbReference>
<dbReference type="FunFam" id="1.10.8.50:FF:000003">
    <property type="entry name" value="Formamidopyrimidine-DNA glycosylase"/>
    <property type="match status" value="1"/>
</dbReference>
<dbReference type="GO" id="GO:0003690">
    <property type="term" value="F:double-stranded DNA binding"/>
    <property type="evidence" value="ECO:0007669"/>
    <property type="project" value="UniProtKB-ARBA"/>
</dbReference>
<dbReference type="NCBIfam" id="TIGR00577">
    <property type="entry name" value="fpg"/>
    <property type="match status" value="1"/>
</dbReference>
<evidence type="ECO:0000313" key="18">
    <source>
        <dbReference type="EMBL" id="ATZ18579.1"/>
    </source>
</evidence>
<keyword evidence="13 15" id="KW-0326">Glycosidase</keyword>
<evidence type="ECO:0000256" key="11">
    <source>
        <dbReference type="ARBA" id="ARBA00023239"/>
    </source>
</evidence>
<evidence type="ECO:0000256" key="9">
    <source>
        <dbReference type="ARBA" id="ARBA00023125"/>
    </source>
</evidence>
<evidence type="ECO:0000313" key="19">
    <source>
        <dbReference type="Proteomes" id="UP000232230"/>
    </source>
</evidence>
<accession>A0A2K8NXN1</accession>
<evidence type="ECO:0000256" key="3">
    <source>
        <dbReference type="ARBA" id="ARBA00011245"/>
    </source>
</evidence>
<keyword evidence="7 15" id="KW-0378">Hydrolase</keyword>
<sequence>MPELPEVVTVCKMLKPEIVNKTIIDFQIFYGKLLQRPSISEFKKKVINQKILNISNFAKYIVIELANDVLISHLRMEGKWIVEDLESFAYPERHLEAQFILNNNKALRYYDTRKFGTLELLSKNEYKNIPPLSKLGPDPTKVNVNAVNFHKIVTKSKRPIKTVLLDQSVLSGLGNIYVNEVLFEAKINPNTPANEISLENCGNILKESSRILKKSIEQGGTSIHSFESAAGVTGNYQNYLKVHGKSGNNCVYCGSKIQKEFVGGRGTYFCPKCQK</sequence>
<evidence type="ECO:0000256" key="13">
    <source>
        <dbReference type="ARBA" id="ARBA00023295"/>
    </source>
</evidence>
<dbReference type="SUPFAM" id="SSF46946">
    <property type="entry name" value="S13-like H2TH domain"/>
    <property type="match status" value="1"/>
</dbReference>
<dbReference type="EC" id="4.2.99.18" evidence="15"/>
<comment type="function">
    <text evidence="15">Involved in base excision repair of DNA damaged by oxidation or by mutagenic agents. Acts as DNA glycosylase that recognizes and removes damaged bases. Has a preference for oxidized purines, such as 7,8-dihydro-8-oxoguanine (8-oxoG). Has AP (apurinic/apyrimidinic) lyase activity and introduces nicks in the DNA strand. Cleaves the DNA backbone by beta-delta elimination to generate a single-strand break at the site of the removed base with both 3'- and 5'-phosphates.</text>
</comment>
<feature type="active site" description="Proton donor" evidence="15">
    <location>
        <position position="3"/>
    </location>
</feature>
<keyword evidence="10 15" id="KW-0234">DNA repair</keyword>
<dbReference type="InterPro" id="IPR035937">
    <property type="entry name" value="FPG_N"/>
</dbReference>
<dbReference type="Gene3D" id="1.10.8.50">
    <property type="match status" value="1"/>
</dbReference>
<evidence type="ECO:0000259" key="16">
    <source>
        <dbReference type="PROSITE" id="PS51066"/>
    </source>
</evidence>
<keyword evidence="8 15" id="KW-0862">Zinc</keyword>
<name>A0A2K8NXN1_9MOLU</name>
<evidence type="ECO:0000256" key="14">
    <source>
        <dbReference type="ARBA" id="ARBA00044632"/>
    </source>
</evidence>
<dbReference type="PANTHER" id="PTHR22993">
    <property type="entry name" value="FORMAMIDOPYRIMIDINE-DNA GLYCOSYLASE"/>
    <property type="match status" value="1"/>
</dbReference>
<keyword evidence="19" id="KW-1185">Reference proteome</keyword>
<comment type="subunit">
    <text evidence="3 15">Monomer.</text>
</comment>
<dbReference type="InterPro" id="IPR020629">
    <property type="entry name" value="FPG_Glyclase"/>
</dbReference>
<dbReference type="CDD" id="cd08966">
    <property type="entry name" value="EcFpg-like_N"/>
    <property type="match status" value="1"/>
</dbReference>
<keyword evidence="4 15" id="KW-0479">Metal-binding</keyword>
<evidence type="ECO:0000259" key="17">
    <source>
        <dbReference type="PROSITE" id="PS51068"/>
    </source>
</evidence>
<dbReference type="Proteomes" id="UP000232230">
    <property type="component" value="Chromosome"/>
</dbReference>